<dbReference type="EMBL" id="UINC01001374">
    <property type="protein sequence ID" value="SUZ79119.1"/>
    <property type="molecule type" value="Genomic_DNA"/>
</dbReference>
<evidence type="ECO:0000313" key="1">
    <source>
        <dbReference type="EMBL" id="SUZ79119.1"/>
    </source>
</evidence>
<proteinExistence type="predicted"/>
<feature type="non-terminal residue" evidence="1">
    <location>
        <position position="1"/>
    </location>
</feature>
<gene>
    <name evidence="1" type="ORF">METZ01_LOCUS31973</name>
</gene>
<sequence length="52" mass="5770">DEFSAEFTFDGAVQQGALLLAVLFDVAADVSWPNWHVGQEFKGARDAMLENR</sequence>
<accession>A0A381QL05</accession>
<protein>
    <submittedName>
        <fullName evidence="1">Uncharacterized protein</fullName>
    </submittedName>
</protein>
<reference evidence="1" key="1">
    <citation type="submission" date="2018-05" db="EMBL/GenBank/DDBJ databases">
        <authorList>
            <person name="Lanie J.A."/>
            <person name="Ng W.-L."/>
            <person name="Kazmierczak K.M."/>
            <person name="Andrzejewski T.M."/>
            <person name="Davidsen T.M."/>
            <person name="Wayne K.J."/>
            <person name="Tettelin H."/>
            <person name="Glass J.I."/>
            <person name="Rusch D."/>
            <person name="Podicherti R."/>
            <person name="Tsui H.-C.T."/>
            <person name="Winkler M.E."/>
        </authorList>
    </citation>
    <scope>NUCLEOTIDE SEQUENCE</scope>
</reference>
<organism evidence="1">
    <name type="scientific">marine metagenome</name>
    <dbReference type="NCBI Taxonomy" id="408172"/>
    <lineage>
        <taxon>unclassified sequences</taxon>
        <taxon>metagenomes</taxon>
        <taxon>ecological metagenomes</taxon>
    </lineage>
</organism>
<name>A0A381QL05_9ZZZZ</name>
<dbReference type="AlphaFoldDB" id="A0A381QL05"/>